<reference evidence="2" key="1">
    <citation type="journal article" date="2019" name="Int. J. Syst. Evol. Microbiol.">
        <title>The Global Catalogue of Microorganisms (GCM) 10K type strain sequencing project: providing services to taxonomists for standard genome sequencing and annotation.</title>
        <authorList>
            <consortium name="The Broad Institute Genomics Platform"/>
            <consortium name="The Broad Institute Genome Sequencing Center for Infectious Disease"/>
            <person name="Wu L."/>
            <person name="Ma J."/>
        </authorList>
    </citation>
    <scope>NUCLEOTIDE SEQUENCE [LARGE SCALE GENOMIC DNA]</scope>
    <source>
        <strain evidence="2">TISTR 1827</strain>
    </source>
</reference>
<gene>
    <name evidence="1" type="ORF">ACFSW5_04175</name>
</gene>
<comment type="caution">
    <text evidence="1">The sequence shown here is derived from an EMBL/GenBank/DDBJ whole genome shotgun (WGS) entry which is preliminary data.</text>
</comment>
<protein>
    <submittedName>
        <fullName evidence="1">Uncharacterized protein</fullName>
    </submittedName>
</protein>
<dbReference type="Proteomes" id="UP001597493">
    <property type="component" value="Unassembled WGS sequence"/>
</dbReference>
<keyword evidence="2" id="KW-1185">Reference proteome</keyword>
<dbReference type="RefSeq" id="WP_379270154.1">
    <property type="nucleotide sequence ID" value="NZ_JBHUGT010000020.1"/>
</dbReference>
<organism evidence="1 2">
    <name type="scientific">Paenibacillus thailandensis</name>
    <dbReference type="NCBI Taxonomy" id="393250"/>
    <lineage>
        <taxon>Bacteria</taxon>
        <taxon>Bacillati</taxon>
        <taxon>Bacillota</taxon>
        <taxon>Bacilli</taxon>
        <taxon>Bacillales</taxon>
        <taxon>Paenibacillaceae</taxon>
        <taxon>Paenibacillus</taxon>
    </lineage>
</organism>
<evidence type="ECO:0000313" key="1">
    <source>
        <dbReference type="EMBL" id="MFD2659460.1"/>
    </source>
</evidence>
<name>A0ABW5QTF8_9BACL</name>
<accession>A0ABW5QTF8</accession>
<evidence type="ECO:0000313" key="2">
    <source>
        <dbReference type="Proteomes" id="UP001597493"/>
    </source>
</evidence>
<proteinExistence type="predicted"/>
<dbReference type="EMBL" id="JBHUMY010000004">
    <property type="protein sequence ID" value="MFD2659460.1"/>
    <property type="molecule type" value="Genomic_DNA"/>
</dbReference>
<sequence length="59" mass="6523">MAKTQYELAAEITQAVIQAKGAVIANASNHRKEYLELFLSDEAVAKTFKTVLDTILEPK</sequence>